<keyword evidence="9" id="KW-1185">Reference proteome</keyword>
<dbReference type="InterPro" id="IPR035977">
    <property type="entry name" value="Ribosomal_bL36_sp"/>
</dbReference>
<proteinExistence type="inferred from homology"/>
<dbReference type="Proteomes" id="UP000075884">
    <property type="component" value="Unassembled WGS sequence"/>
</dbReference>
<sequence>MWASVLSRLRCACTVALVPRSAEQILPGASITGASFHSLAQPSRPSPLANQCTKQALGHQTSLLQSPAVPLLSLVSGFKVKGRLKRRCKDCYFVMRQERLYVICKTHPRHKQMSMKKHERNTWILTDATQSKVRAW</sequence>
<evidence type="ECO:0000313" key="8">
    <source>
        <dbReference type="EnsemblMetazoa" id="ADIR014331-PA"/>
    </source>
</evidence>
<evidence type="ECO:0000256" key="7">
    <source>
        <dbReference type="RuleBase" id="RU000570"/>
    </source>
</evidence>
<reference evidence="9" key="1">
    <citation type="submission" date="2013-03" db="EMBL/GenBank/DDBJ databases">
        <title>The Genome Sequence of Anopheles dirus WRAIR2.</title>
        <authorList>
            <consortium name="The Broad Institute Genomics Platform"/>
            <person name="Neafsey D.E."/>
            <person name="Walton C."/>
            <person name="Walker B."/>
            <person name="Young S.K."/>
            <person name="Zeng Q."/>
            <person name="Gargeya S."/>
            <person name="Fitzgerald M."/>
            <person name="Haas B."/>
            <person name="Abouelleil A."/>
            <person name="Allen A.W."/>
            <person name="Alvarado L."/>
            <person name="Arachchi H.M."/>
            <person name="Berlin A.M."/>
            <person name="Chapman S.B."/>
            <person name="Gainer-Dewar J."/>
            <person name="Goldberg J."/>
            <person name="Griggs A."/>
            <person name="Gujja S."/>
            <person name="Hansen M."/>
            <person name="Howarth C."/>
            <person name="Imamovic A."/>
            <person name="Ireland A."/>
            <person name="Larimer J."/>
            <person name="McCowan C."/>
            <person name="Murphy C."/>
            <person name="Pearson M."/>
            <person name="Poon T.W."/>
            <person name="Priest M."/>
            <person name="Roberts A."/>
            <person name="Saif S."/>
            <person name="Shea T."/>
            <person name="Sisk P."/>
            <person name="Sykes S."/>
            <person name="Wortman J."/>
            <person name="Nusbaum C."/>
            <person name="Birren B."/>
        </authorList>
    </citation>
    <scope>NUCLEOTIDE SEQUENCE [LARGE SCALE GENOMIC DNA]</scope>
    <source>
        <strain evidence="9">WRAIR2</strain>
    </source>
</reference>
<reference evidence="8" key="2">
    <citation type="submission" date="2020-05" db="UniProtKB">
        <authorList>
            <consortium name="EnsemblMetazoa"/>
        </authorList>
    </citation>
    <scope>IDENTIFICATION</scope>
    <source>
        <strain evidence="8">WRAIR2</strain>
    </source>
</reference>
<dbReference type="PANTHER" id="PTHR46909">
    <property type="entry name" value="39S RIBOSOMAL PROTEIN L36, MITOCHONDRIAL"/>
    <property type="match status" value="1"/>
</dbReference>
<comment type="subcellular location">
    <subcellularLocation>
        <location evidence="1">Mitochondrion</location>
    </subcellularLocation>
</comment>
<evidence type="ECO:0000256" key="1">
    <source>
        <dbReference type="ARBA" id="ARBA00004173"/>
    </source>
</evidence>
<dbReference type="PANTHER" id="PTHR46909:SF1">
    <property type="entry name" value="LARGE RIBOSOMAL SUBUNIT PROTEIN BL36M"/>
    <property type="match status" value="1"/>
</dbReference>
<keyword evidence="6 7" id="KW-0687">Ribonucleoprotein</keyword>
<accession>A0A182NWS0</accession>
<dbReference type="Pfam" id="PF00444">
    <property type="entry name" value="Ribosomal_L36"/>
    <property type="match status" value="1"/>
</dbReference>
<dbReference type="STRING" id="7168.A0A182NWS0"/>
<evidence type="ECO:0000256" key="5">
    <source>
        <dbReference type="ARBA" id="ARBA00023128"/>
    </source>
</evidence>
<organism evidence="8 9">
    <name type="scientific">Anopheles dirus</name>
    <dbReference type="NCBI Taxonomy" id="7168"/>
    <lineage>
        <taxon>Eukaryota</taxon>
        <taxon>Metazoa</taxon>
        <taxon>Ecdysozoa</taxon>
        <taxon>Arthropoda</taxon>
        <taxon>Hexapoda</taxon>
        <taxon>Insecta</taxon>
        <taxon>Pterygota</taxon>
        <taxon>Neoptera</taxon>
        <taxon>Endopterygota</taxon>
        <taxon>Diptera</taxon>
        <taxon>Nematocera</taxon>
        <taxon>Culicoidea</taxon>
        <taxon>Culicidae</taxon>
        <taxon>Anophelinae</taxon>
        <taxon>Anopheles</taxon>
    </lineage>
</organism>
<dbReference type="InterPro" id="IPR052143">
    <property type="entry name" value="Mitoribosomal_bL36m"/>
</dbReference>
<dbReference type="HAMAP" id="MF_00251">
    <property type="entry name" value="Ribosomal_bL36"/>
    <property type="match status" value="1"/>
</dbReference>
<dbReference type="NCBIfam" id="TIGR01022">
    <property type="entry name" value="rpmJ_bact"/>
    <property type="match status" value="1"/>
</dbReference>
<dbReference type="GO" id="GO:0006412">
    <property type="term" value="P:translation"/>
    <property type="evidence" value="ECO:0007669"/>
    <property type="project" value="InterPro"/>
</dbReference>
<dbReference type="VEuPathDB" id="VectorBase:ADIR014331"/>
<keyword evidence="5" id="KW-0496">Mitochondrion</keyword>
<dbReference type="EnsemblMetazoa" id="ADIR014331-RA">
    <property type="protein sequence ID" value="ADIR014331-PA"/>
    <property type="gene ID" value="ADIR014331"/>
</dbReference>
<evidence type="ECO:0000256" key="4">
    <source>
        <dbReference type="ARBA" id="ARBA00022980"/>
    </source>
</evidence>
<keyword evidence="4 7" id="KW-0689">Ribosomal protein</keyword>
<dbReference type="AlphaFoldDB" id="A0A182NWS0"/>
<dbReference type="InterPro" id="IPR000473">
    <property type="entry name" value="Ribosomal_bL36"/>
</dbReference>
<evidence type="ECO:0000256" key="6">
    <source>
        <dbReference type="ARBA" id="ARBA00023274"/>
    </source>
</evidence>
<comment type="similarity">
    <text evidence="2 7">Belongs to the bacterial ribosomal protein bL36 family.</text>
</comment>
<dbReference type="GO" id="GO:0003735">
    <property type="term" value="F:structural constituent of ribosome"/>
    <property type="evidence" value="ECO:0007669"/>
    <property type="project" value="InterPro"/>
</dbReference>
<dbReference type="GO" id="GO:0005762">
    <property type="term" value="C:mitochondrial large ribosomal subunit"/>
    <property type="evidence" value="ECO:0007669"/>
    <property type="project" value="TreeGrafter"/>
</dbReference>
<keyword evidence="3" id="KW-0809">Transit peptide</keyword>
<name>A0A182NWS0_9DIPT</name>
<evidence type="ECO:0000256" key="2">
    <source>
        <dbReference type="ARBA" id="ARBA00007645"/>
    </source>
</evidence>
<evidence type="ECO:0000313" key="9">
    <source>
        <dbReference type="Proteomes" id="UP000075884"/>
    </source>
</evidence>
<dbReference type="SUPFAM" id="SSF57840">
    <property type="entry name" value="Ribosomal protein L36"/>
    <property type="match status" value="1"/>
</dbReference>
<evidence type="ECO:0000256" key="3">
    <source>
        <dbReference type="ARBA" id="ARBA00022946"/>
    </source>
</evidence>
<protein>
    <recommendedName>
        <fullName evidence="7">Ribosomal protein</fullName>
    </recommendedName>
</protein>